<dbReference type="InterPro" id="IPR003744">
    <property type="entry name" value="YhhQ"/>
</dbReference>
<feature type="transmembrane region" description="Helical" evidence="1">
    <location>
        <begin position="130"/>
        <end position="152"/>
    </location>
</feature>
<feature type="transmembrane region" description="Helical" evidence="1">
    <location>
        <begin position="88"/>
        <end position="110"/>
    </location>
</feature>
<dbReference type="AlphaFoldDB" id="A0A1A9HZD0"/>
<comment type="function">
    <text evidence="1">Involved in the import of queuosine (Q) precursors, required for Q precursor salvage.</text>
</comment>
<feature type="transmembrane region" description="Helical" evidence="1">
    <location>
        <begin position="12"/>
        <end position="36"/>
    </location>
</feature>
<keyword evidence="3" id="KW-1185">Reference proteome</keyword>
<proteinExistence type="inferred from homology"/>
<dbReference type="Proteomes" id="UP000077667">
    <property type="component" value="Chromosome"/>
</dbReference>
<sequence length="267" mass="29918">MIHTIIRHKPTRLYILLGAFFVTNAIVAEVIGVKIFSLEKTLGIAPFNFNIFGNPFSFNLTAGVLLWPVVFIMTDLINEYYGMKGVRFLSYIAAGLIGYTFLMFQGAIFLSPADFWVTNYTRNNVPNADHAYRVMLGQGSWIIVGSLGAFLLGQILDVVSFHRIKKVTGEKAIWLRATGSTLISQLVDSFLVLFIAFYIGPRVSSNQGAPWSLKLVLSICVGNYIYKFIVAIIMTPVIYWIHNWIEKYLGHETAAKMKQQAMGKEAG</sequence>
<keyword evidence="1" id="KW-0812">Transmembrane</keyword>
<reference evidence="2 3" key="1">
    <citation type="submission" date="2016-05" db="EMBL/GenBank/DDBJ databases">
        <title>Niabella ginsenosidivorans BS26 whole genome sequencing.</title>
        <authorList>
            <person name="Im W.T."/>
            <person name="Siddiqi M.Z."/>
        </authorList>
    </citation>
    <scope>NUCLEOTIDE SEQUENCE [LARGE SCALE GENOMIC DNA]</scope>
    <source>
        <strain evidence="2 3">BS26</strain>
    </source>
</reference>
<keyword evidence="1" id="KW-0472">Membrane</keyword>
<comment type="subcellular location">
    <subcellularLocation>
        <location evidence="1">Cell membrane</location>
        <topology evidence="1">Multi-pass membrane protein</topology>
    </subcellularLocation>
</comment>
<dbReference type="STRING" id="1176587.A8C56_06990"/>
<dbReference type="GO" id="GO:0005886">
    <property type="term" value="C:plasma membrane"/>
    <property type="evidence" value="ECO:0007669"/>
    <property type="project" value="UniProtKB-SubCell"/>
</dbReference>
<dbReference type="NCBIfam" id="TIGR00697">
    <property type="entry name" value="queuosine precursor transporter"/>
    <property type="match status" value="1"/>
</dbReference>
<feature type="transmembrane region" description="Helical" evidence="1">
    <location>
        <begin position="211"/>
        <end position="241"/>
    </location>
</feature>
<dbReference type="EMBL" id="CP015772">
    <property type="protein sequence ID" value="ANH80758.1"/>
    <property type="molecule type" value="Genomic_DNA"/>
</dbReference>
<dbReference type="GO" id="GO:0022857">
    <property type="term" value="F:transmembrane transporter activity"/>
    <property type="evidence" value="ECO:0007669"/>
    <property type="project" value="UniProtKB-UniRule"/>
</dbReference>
<dbReference type="KEGG" id="nia:A8C56_06990"/>
<dbReference type="Pfam" id="PF02592">
    <property type="entry name" value="Vut_1"/>
    <property type="match status" value="1"/>
</dbReference>
<name>A0A1A9HZD0_9BACT</name>
<comment type="similarity">
    <text evidence="1">Belongs to the vitamin uptake transporter (VUT/ECF) (TC 2.A.88) family. Q precursor transporter subfamily.</text>
</comment>
<evidence type="ECO:0000256" key="1">
    <source>
        <dbReference type="HAMAP-Rule" id="MF_02088"/>
    </source>
</evidence>
<keyword evidence="1" id="KW-1003">Cell membrane</keyword>
<dbReference type="PANTHER" id="PTHR34300:SF2">
    <property type="entry name" value="QUEUOSINE PRECURSOR TRANSPORTER-RELATED"/>
    <property type="match status" value="1"/>
</dbReference>
<evidence type="ECO:0000313" key="2">
    <source>
        <dbReference type="EMBL" id="ANH80758.1"/>
    </source>
</evidence>
<accession>A0A1A9HZD0</accession>
<feature type="transmembrane region" description="Helical" evidence="1">
    <location>
        <begin position="56"/>
        <end position="76"/>
    </location>
</feature>
<feature type="transmembrane region" description="Helical" evidence="1">
    <location>
        <begin position="173"/>
        <end position="199"/>
    </location>
</feature>
<protein>
    <recommendedName>
        <fullName evidence="1">Probable queuosine precursor transporter</fullName>
        <shortName evidence="1">Q precursor transporter</shortName>
    </recommendedName>
</protein>
<keyword evidence="1" id="KW-1133">Transmembrane helix</keyword>
<dbReference type="OrthoDB" id="9805479at2"/>
<dbReference type="PANTHER" id="PTHR34300">
    <property type="entry name" value="QUEUOSINE PRECURSOR TRANSPORTER-RELATED"/>
    <property type="match status" value="1"/>
</dbReference>
<keyword evidence="1" id="KW-0813">Transport</keyword>
<dbReference type="RefSeq" id="WP_067753795.1">
    <property type="nucleotide sequence ID" value="NZ_CP015772.1"/>
</dbReference>
<organism evidence="2 3">
    <name type="scientific">Niabella ginsenosidivorans</name>
    <dbReference type="NCBI Taxonomy" id="1176587"/>
    <lineage>
        <taxon>Bacteria</taxon>
        <taxon>Pseudomonadati</taxon>
        <taxon>Bacteroidota</taxon>
        <taxon>Chitinophagia</taxon>
        <taxon>Chitinophagales</taxon>
        <taxon>Chitinophagaceae</taxon>
        <taxon>Niabella</taxon>
    </lineage>
</organism>
<evidence type="ECO:0000313" key="3">
    <source>
        <dbReference type="Proteomes" id="UP000077667"/>
    </source>
</evidence>
<dbReference type="HAMAP" id="MF_02088">
    <property type="entry name" value="Q_prec_transport"/>
    <property type="match status" value="1"/>
</dbReference>
<gene>
    <name evidence="2" type="ORF">A8C56_06990</name>
</gene>